<dbReference type="Proteomes" id="UP000244727">
    <property type="component" value="Chromosome"/>
</dbReference>
<organism evidence="3 4">
    <name type="scientific">Halococcoides cellulosivorans</name>
    <dbReference type="NCBI Taxonomy" id="1679096"/>
    <lineage>
        <taxon>Archaea</taxon>
        <taxon>Methanobacteriati</taxon>
        <taxon>Methanobacteriota</taxon>
        <taxon>Stenosarchaea group</taxon>
        <taxon>Halobacteria</taxon>
        <taxon>Halobacteriales</taxon>
        <taxon>Haloarculaceae</taxon>
        <taxon>Halococcoides</taxon>
    </lineage>
</organism>
<dbReference type="GeneID" id="36512265"/>
<evidence type="ECO:0000313" key="3">
    <source>
        <dbReference type="EMBL" id="AWB27494.1"/>
    </source>
</evidence>
<sequence length="248" mass="25865">MDQRQAPTHPVGSMLGERGWAVVEAVAIAALASVLVFAGIRLMYTSWVESIGRLALRYVQITDWIVLVVTGAVGAAVLSVDSHRPQVRWPDHDRALVVVGAIALLVVTAVAVASTVVSAMNRPSSAVVGAFGALPLWQSIVLTLIGILAFCGRRVGEETLFRAAIQRRLGVLGAPVAIGLTAILHAVFVVVVTGRFSPAVLWAVAGVLLESAIAGVAYERTGVLGPSIVVRFVAPAIVSMLGVVLVVV</sequence>
<protein>
    <recommendedName>
        <fullName evidence="2">CAAX prenyl protease 2/Lysostaphin resistance protein A-like domain-containing protein</fullName>
    </recommendedName>
</protein>
<feature type="domain" description="CAAX prenyl protease 2/Lysostaphin resistance protein A-like" evidence="2">
    <location>
        <begin position="143"/>
        <end position="233"/>
    </location>
</feature>
<feature type="transmembrane region" description="Helical" evidence="1">
    <location>
        <begin position="21"/>
        <end position="44"/>
    </location>
</feature>
<dbReference type="KEGG" id="harc:HARCEL1_07120"/>
<evidence type="ECO:0000256" key="1">
    <source>
        <dbReference type="SAM" id="Phobius"/>
    </source>
</evidence>
<accession>A0A2R4X122</accession>
<feature type="transmembrane region" description="Helical" evidence="1">
    <location>
        <begin position="171"/>
        <end position="193"/>
    </location>
</feature>
<feature type="transmembrane region" description="Helical" evidence="1">
    <location>
        <begin position="199"/>
        <end position="217"/>
    </location>
</feature>
<feature type="transmembrane region" description="Helical" evidence="1">
    <location>
        <begin position="95"/>
        <end position="120"/>
    </location>
</feature>
<dbReference type="Pfam" id="PF02517">
    <property type="entry name" value="Rce1-like"/>
    <property type="match status" value="1"/>
</dbReference>
<dbReference type="InterPro" id="IPR003675">
    <property type="entry name" value="Rce1/LyrA-like_dom"/>
</dbReference>
<keyword evidence="4" id="KW-1185">Reference proteome</keyword>
<evidence type="ECO:0000259" key="2">
    <source>
        <dbReference type="Pfam" id="PF02517"/>
    </source>
</evidence>
<keyword evidence="1" id="KW-0812">Transmembrane</keyword>
<dbReference type="AlphaFoldDB" id="A0A2R4X122"/>
<feature type="transmembrane region" description="Helical" evidence="1">
    <location>
        <begin position="64"/>
        <end position="83"/>
    </location>
</feature>
<dbReference type="GO" id="GO:0080120">
    <property type="term" value="P:CAAX-box protein maturation"/>
    <property type="evidence" value="ECO:0007669"/>
    <property type="project" value="UniProtKB-ARBA"/>
</dbReference>
<dbReference type="GO" id="GO:0004175">
    <property type="term" value="F:endopeptidase activity"/>
    <property type="evidence" value="ECO:0007669"/>
    <property type="project" value="UniProtKB-ARBA"/>
</dbReference>
<reference evidence="3 4" key="1">
    <citation type="submission" date="2018-04" db="EMBL/GenBank/DDBJ databases">
        <title>Halococcoides cellulosivorans gen. nov., sp. nov., an extremely halophilic cellulose-utilizing haloarchaeon from hypersaline lakes.</title>
        <authorList>
            <person name="Sorokin D.Y."/>
            <person name="Toshchakov S.V."/>
            <person name="Samarov N.I."/>
            <person name="Korzhenkov A."/>
            <person name="Kublanov I.V."/>
        </authorList>
    </citation>
    <scope>NUCLEOTIDE SEQUENCE [LARGE SCALE GENOMIC DNA]</scope>
    <source>
        <strain evidence="3 4">HArcel1</strain>
    </source>
</reference>
<dbReference type="EMBL" id="CP028858">
    <property type="protein sequence ID" value="AWB27494.1"/>
    <property type="molecule type" value="Genomic_DNA"/>
</dbReference>
<name>A0A2R4X122_9EURY</name>
<gene>
    <name evidence="3" type="ORF">HARCEL1_07120</name>
</gene>
<evidence type="ECO:0000313" key="4">
    <source>
        <dbReference type="Proteomes" id="UP000244727"/>
    </source>
</evidence>
<keyword evidence="1" id="KW-0472">Membrane</keyword>
<dbReference type="RefSeq" id="WP_108381863.1">
    <property type="nucleotide sequence ID" value="NZ_CP028858.1"/>
</dbReference>
<feature type="transmembrane region" description="Helical" evidence="1">
    <location>
        <begin position="229"/>
        <end position="247"/>
    </location>
</feature>
<proteinExistence type="predicted"/>
<feature type="transmembrane region" description="Helical" evidence="1">
    <location>
        <begin position="126"/>
        <end position="150"/>
    </location>
</feature>
<keyword evidence="1" id="KW-1133">Transmembrane helix</keyword>